<protein>
    <submittedName>
        <fullName evidence="2">Uncharacterized protein</fullName>
    </submittedName>
</protein>
<dbReference type="Proteomes" id="UP000054324">
    <property type="component" value="Unassembled WGS sequence"/>
</dbReference>
<evidence type="ECO:0000256" key="1">
    <source>
        <dbReference type="SAM" id="MobiDB-lite"/>
    </source>
</evidence>
<dbReference type="STRING" id="6198.A0A074Z7I0"/>
<dbReference type="EMBL" id="KL596959">
    <property type="protein sequence ID" value="KER21542.1"/>
    <property type="molecule type" value="Genomic_DNA"/>
</dbReference>
<evidence type="ECO:0000313" key="3">
    <source>
        <dbReference type="Proteomes" id="UP000054324"/>
    </source>
</evidence>
<proteinExistence type="predicted"/>
<accession>A0A074Z7I0</accession>
<organism evidence="2 3">
    <name type="scientific">Opisthorchis viverrini</name>
    <name type="common">Southeast Asian liver fluke</name>
    <dbReference type="NCBI Taxonomy" id="6198"/>
    <lineage>
        <taxon>Eukaryota</taxon>
        <taxon>Metazoa</taxon>
        <taxon>Spiralia</taxon>
        <taxon>Lophotrochozoa</taxon>
        <taxon>Platyhelminthes</taxon>
        <taxon>Trematoda</taxon>
        <taxon>Digenea</taxon>
        <taxon>Opisthorchiida</taxon>
        <taxon>Opisthorchiata</taxon>
        <taxon>Opisthorchiidae</taxon>
        <taxon>Opisthorchis</taxon>
    </lineage>
</organism>
<reference evidence="2 3" key="1">
    <citation type="submission" date="2013-11" db="EMBL/GenBank/DDBJ databases">
        <title>Opisthorchis viverrini - life in the bile duct.</title>
        <authorList>
            <person name="Young N.D."/>
            <person name="Nagarajan N."/>
            <person name="Lin S.J."/>
            <person name="Korhonen P.K."/>
            <person name="Jex A.R."/>
            <person name="Hall R.S."/>
            <person name="Safavi-Hemami H."/>
            <person name="Kaewkong W."/>
            <person name="Bertrand D."/>
            <person name="Gao S."/>
            <person name="Seet Q."/>
            <person name="Wongkham S."/>
            <person name="Teh B.T."/>
            <person name="Wongkham C."/>
            <person name="Intapan P.M."/>
            <person name="Maleewong W."/>
            <person name="Yang X."/>
            <person name="Hu M."/>
            <person name="Wang Z."/>
            <person name="Hofmann A."/>
            <person name="Sternberg P.W."/>
            <person name="Tan P."/>
            <person name="Wang J."/>
            <person name="Gasser R.B."/>
        </authorList>
    </citation>
    <scope>NUCLEOTIDE SEQUENCE [LARGE SCALE GENOMIC DNA]</scope>
</reference>
<dbReference type="RefSeq" id="XP_009174719.1">
    <property type="nucleotide sequence ID" value="XM_009176455.1"/>
</dbReference>
<feature type="compositionally biased region" description="Low complexity" evidence="1">
    <location>
        <begin position="14"/>
        <end position="27"/>
    </location>
</feature>
<dbReference type="CTD" id="20324332"/>
<keyword evidence="3" id="KW-1185">Reference proteome</keyword>
<dbReference type="KEGG" id="ovi:T265_10164"/>
<feature type="region of interest" description="Disordered" evidence="1">
    <location>
        <begin position="1"/>
        <end position="32"/>
    </location>
</feature>
<gene>
    <name evidence="2" type="ORF">T265_10164</name>
</gene>
<sequence length="219" mass="24176">MGSDPRRAMSSAYSISVSGGPGSTSTTQALEAGSESSMIISLTKLKRKGERGQPCRTPPDVVNSGESFSQTFTRPRELAYSALMRVKNLWGTPLHHRHCHSAWRFTESKAAFRSRNTTIVGCWKQTIINHSTVAPFRCPAAMPPKGSTRAGILPGYPSVDRESREAEVGFEPRTFWSVNSRSNHLSHLASFPLESTVTTETVGTFKVLHKSLNDKRLHF</sequence>
<feature type="region of interest" description="Disordered" evidence="1">
    <location>
        <begin position="46"/>
        <end position="68"/>
    </location>
</feature>
<dbReference type="AlphaFoldDB" id="A0A074Z7I0"/>
<dbReference type="GeneID" id="20324332"/>
<evidence type="ECO:0000313" key="2">
    <source>
        <dbReference type="EMBL" id="KER21542.1"/>
    </source>
</evidence>
<name>A0A074Z7I0_OPIVI</name>